<keyword evidence="3" id="KW-1185">Reference proteome</keyword>
<feature type="non-terminal residue" evidence="2">
    <location>
        <position position="176"/>
    </location>
</feature>
<sequence>MSNDINPKETVNVLLIYLLQLQYLAIQSFENNHHDLLVKNNDNEEFSKIPETSEKSSESRHFSLNEISSRPNQGQKTTHDLLSEQVPPLHGETNPENNNELVNQNLDEYNLQLIGNNLNLSNGISENSQGITKQKDYVNESDYEIDVDYEPYIFCHIYSYYINGRYSQKYNKKILE</sequence>
<gene>
    <name evidence="2" type="ORF">GMARGA_LOCUS26501</name>
</gene>
<accession>A0ABN7W4Y3</accession>
<dbReference type="EMBL" id="CAJVQB010030967">
    <property type="protein sequence ID" value="CAG8816280.1"/>
    <property type="molecule type" value="Genomic_DNA"/>
</dbReference>
<feature type="compositionally biased region" description="Polar residues" evidence="1">
    <location>
        <begin position="65"/>
        <end position="76"/>
    </location>
</feature>
<evidence type="ECO:0000256" key="1">
    <source>
        <dbReference type="SAM" id="MobiDB-lite"/>
    </source>
</evidence>
<evidence type="ECO:0000313" key="3">
    <source>
        <dbReference type="Proteomes" id="UP000789901"/>
    </source>
</evidence>
<dbReference type="Proteomes" id="UP000789901">
    <property type="component" value="Unassembled WGS sequence"/>
</dbReference>
<evidence type="ECO:0000313" key="2">
    <source>
        <dbReference type="EMBL" id="CAG8816280.1"/>
    </source>
</evidence>
<name>A0ABN7W4Y3_GIGMA</name>
<feature type="compositionally biased region" description="Basic and acidic residues" evidence="1">
    <location>
        <begin position="48"/>
        <end position="63"/>
    </location>
</feature>
<organism evidence="2 3">
    <name type="scientific">Gigaspora margarita</name>
    <dbReference type="NCBI Taxonomy" id="4874"/>
    <lineage>
        <taxon>Eukaryota</taxon>
        <taxon>Fungi</taxon>
        <taxon>Fungi incertae sedis</taxon>
        <taxon>Mucoromycota</taxon>
        <taxon>Glomeromycotina</taxon>
        <taxon>Glomeromycetes</taxon>
        <taxon>Diversisporales</taxon>
        <taxon>Gigasporaceae</taxon>
        <taxon>Gigaspora</taxon>
    </lineage>
</organism>
<comment type="caution">
    <text evidence="2">The sequence shown here is derived from an EMBL/GenBank/DDBJ whole genome shotgun (WGS) entry which is preliminary data.</text>
</comment>
<proteinExistence type="predicted"/>
<feature type="region of interest" description="Disordered" evidence="1">
    <location>
        <begin position="48"/>
        <end position="78"/>
    </location>
</feature>
<protein>
    <submittedName>
        <fullName evidence="2">4360_t:CDS:1</fullName>
    </submittedName>
</protein>
<reference evidence="2 3" key="1">
    <citation type="submission" date="2021-06" db="EMBL/GenBank/DDBJ databases">
        <authorList>
            <person name="Kallberg Y."/>
            <person name="Tangrot J."/>
            <person name="Rosling A."/>
        </authorList>
    </citation>
    <scope>NUCLEOTIDE SEQUENCE [LARGE SCALE GENOMIC DNA]</scope>
    <source>
        <strain evidence="2 3">120-4 pot B 10/14</strain>
    </source>
</reference>